<proteinExistence type="predicted"/>
<dbReference type="EMBL" id="UFQR01000002">
    <property type="protein sequence ID" value="SSW94994.1"/>
    <property type="molecule type" value="Genomic_DNA"/>
</dbReference>
<gene>
    <name evidence="1" type="primary">icsA_1</name>
    <name evidence="1" type="ORF">ARTV_0650</name>
</gene>
<dbReference type="AlphaFoldDB" id="A0A3B0MHW2"/>
<name>A0A3B0MHW2_9GAMM</name>
<sequence>MMDTTPISIDGSRHIFELKLGIEAKINNNLNLWGNFSQELGNKEYRDTQAILGVKYLF</sequence>
<dbReference type="GO" id="GO:0019867">
    <property type="term" value="C:outer membrane"/>
    <property type="evidence" value="ECO:0007669"/>
    <property type="project" value="InterPro"/>
</dbReference>
<dbReference type="InterPro" id="IPR036709">
    <property type="entry name" value="Autotransporte_beta_dom_sf"/>
</dbReference>
<organism evidence="1">
    <name type="scientific">Arsenophonus endosymbiont of Trialeurodes vaporariorum</name>
    <dbReference type="NCBI Taxonomy" id="235567"/>
    <lineage>
        <taxon>Bacteria</taxon>
        <taxon>Pseudomonadati</taxon>
        <taxon>Pseudomonadota</taxon>
        <taxon>Gammaproteobacteria</taxon>
        <taxon>Enterobacterales</taxon>
        <taxon>Morganellaceae</taxon>
        <taxon>Arsenophonus</taxon>
    </lineage>
</organism>
<dbReference type="Gene3D" id="2.40.128.130">
    <property type="entry name" value="Autotransporter beta-domain"/>
    <property type="match status" value="1"/>
</dbReference>
<dbReference type="NCBIfam" id="TIGR01414">
    <property type="entry name" value="autotrans_barl"/>
    <property type="match status" value="1"/>
</dbReference>
<accession>A0A3B0MHW2</accession>
<evidence type="ECO:0000313" key="1">
    <source>
        <dbReference type="EMBL" id="SSW94994.1"/>
    </source>
</evidence>
<protein>
    <submittedName>
        <fullName evidence="1">Outer membrane protein IcsA autotransporter</fullName>
    </submittedName>
</protein>
<dbReference type="InterPro" id="IPR006315">
    <property type="entry name" value="OM_autotransptr_brl_dom"/>
</dbReference>
<dbReference type="SUPFAM" id="SSF103515">
    <property type="entry name" value="Autotransporter"/>
    <property type="match status" value="1"/>
</dbReference>
<reference evidence="1" key="1">
    <citation type="submission" date="2018-04" db="EMBL/GenBank/DDBJ databases">
        <authorList>
            <person name="Go L.Y."/>
            <person name="Mitchell J.A."/>
        </authorList>
    </citation>
    <scope>NUCLEOTIDE SEQUENCE</scope>
    <source>
        <strain evidence="1">ARTV</strain>
    </source>
</reference>